<keyword evidence="5" id="KW-1185">Reference proteome</keyword>
<dbReference type="EMBL" id="JAASRO010000001">
    <property type="protein sequence ID" value="NIK54754.1"/>
    <property type="molecule type" value="Genomic_DNA"/>
</dbReference>
<dbReference type="RefSeq" id="WP_167203521.1">
    <property type="nucleotide sequence ID" value="NZ_JAASRO010000001.1"/>
</dbReference>
<evidence type="ECO:0000256" key="2">
    <source>
        <dbReference type="ARBA" id="ARBA00023315"/>
    </source>
</evidence>
<dbReference type="SUPFAM" id="SSF55729">
    <property type="entry name" value="Acyl-CoA N-acyltransferases (Nat)"/>
    <property type="match status" value="1"/>
</dbReference>
<name>A0A7X5ZZ52_9ACTN</name>
<dbReference type="InterPro" id="IPR016181">
    <property type="entry name" value="Acyl_CoA_acyltransferase"/>
</dbReference>
<organism evidence="4 5">
    <name type="scientific">Kribbella shirazensis</name>
    <dbReference type="NCBI Taxonomy" id="1105143"/>
    <lineage>
        <taxon>Bacteria</taxon>
        <taxon>Bacillati</taxon>
        <taxon>Actinomycetota</taxon>
        <taxon>Actinomycetes</taxon>
        <taxon>Propionibacteriales</taxon>
        <taxon>Kribbellaceae</taxon>
        <taxon>Kribbella</taxon>
    </lineage>
</organism>
<dbReference type="EC" id="2.3.1.-" evidence="4"/>
<keyword evidence="1 4" id="KW-0808">Transferase</keyword>
<reference evidence="4 5" key="1">
    <citation type="submission" date="2020-03" db="EMBL/GenBank/DDBJ databases">
        <title>Sequencing the genomes of 1000 actinobacteria strains.</title>
        <authorList>
            <person name="Klenk H.-P."/>
        </authorList>
    </citation>
    <scope>NUCLEOTIDE SEQUENCE [LARGE SCALE GENOMIC DNA]</scope>
    <source>
        <strain evidence="4 5">DSM 45490</strain>
    </source>
</reference>
<dbReference type="CDD" id="cd04301">
    <property type="entry name" value="NAT_SF"/>
    <property type="match status" value="1"/>
</dbReference>
<dbReference type="PROSITE" id="PS51186">
    <property type="entry name" value="GNAT"/>
    <property type="match status" value="1"/>
</dbReference>
<dbReference type="InterPro" id="IPR000182">
    <property type="entry name" value="GNAT_dom"/>
</dbReference>
<evidence type="ECO:0000313" key="4">
    <source>
        <dbReference type="EMBL" id="NIK54754.1"/>
    </source>
</evidence>
<evidence type="ECO:0000259" key="3">
    <source>
        <dbReference type="PROSITE" id="PS51186"/>
    </source>
</evidence>
<proteinExistence type="predicted"/>
<sequence length="143" mass="15880">MEISDIRPDEYDRAAELWEASVRATHDFVTEADLDVFRPLVRASFGEIAQLSGLRADDGLLIGFVGVENGHVEMLFLDPAYRGRGGGSLLLKHAFAHFGATSVDVNEQNPQAVGFYEHHGFRVVSRSTHDSTGKPYPILHMQR</sequence>
<protein>
    <submittedName>
        <fullName evidence="4">Putative acetyltransferase</fullName>
        <ecNumber evidence="4">2.3.1.-</ecNumber>
    </submittedName>
</protein>
<evidence type="ECO:0000313" key="5">
    <source>
        <dbReference type="Proteomes" id="UP000555407"/>
    </source>
</evidence>
<keyword evidence="2 4" id="KW-0012">Acyltransferase</keyword>
<comment type="caution">
    <text evidence="4">The sequence shown here is derived from an EMBL/GenBank/DDBJ whole genome shotgun (WGS) entry which is preliminary data.</text>
</comment>
<dbReference type="PANTHER" id="PTHR43800:SF1">
    <property type="entry name" value="PEPTIDYL-LYSINE N-ACETYLTRANSFERASE YJAB"/>
    <property type="match status" value="1"/>
</dbReference>
<dbReference type="AlphaFoldDB" id="A0A7X5ZZ52"/>
<evidence type="ECO:0000256" key="1">
    <source>
        <dbReference type="ARBA" id="ARBA00022679"/>
    </source>
</evidence>
<dbReference type="PANTHER" id="PTHR43800">
    <property type="entry name" value="PEPTIDYL-LYSINE N-ACETYLTRANSFERASE YJAB"/>
    <property type="match status" value="1"/>
</dbReference>
<dbReference type="Pfam" id="PF13673">
    <property type="entry name" value="Acetyltransf_10"/>
    <property type="match status" value="1"/>
</dbReference>
<dbReference type="Proteomes" id="UP000555407">
    <property type="component" value="Unassembled WGS sequence"/>
</dbReference>
<dbReference type="Gene3D" id="3.40.630.30">
    <property type="match status" value="1"/>
</dbReference>
<gene>
    <name evidence="4" type="ORF">BJY22_000471</name>
</gene>
<dbReference type="GO" id="GO:0016747">
    <property type="term" value="F:acyltransferase activity, transferring groups other than amino-acyl groups"/>
    <property type="evidence" value="ECO:0007669"/>
    <property type="project" value="InterPro"/>
</dbReference>
<accession>A0A7X5ZZ52</accession>
<feature type="domain" description="N-acetyltransferase" evidence="3">
    <location>
        <begin position="1"/>
        <end position="143"/>
    </location>
</feature>